<evidence type="ECO:0000259" key="3">
    <source>
        <dbReference type="Pfam" id="PF13731"/>
    </source>
</evidence>
<keyword evidence="2" id="KW-0732">Signal</keyword>
<evidence type="ECO:0000256" key="2">
    <source>
        <dbReference type="SAM" id="SignalP"/>
    </source>
</evidence>
<accession>A0A7Z8D0H7</accession>
<proteinExistence type="predicted"/>
<dbReference type="EMBL" id="NRPP01000007">
    <property type="protein sequence ID" value="TFJ28773.1"/>
    <property type="molecule type" value="Genomic_DNA"/>
</dbReference>
<feature type="region of interest" description="Disordered" evidence="1">
    <location>
        <begin position="40"/>
        <end position="62"/>
    </location>
</feature>
<reference evidence="4 5" key="1">
    <citation type="journal article" date="2018" name="Int. J. Food Microbiol.">
        <title>Growth of Carnobacterium spp. isolated from chilled vacuum-packaged meat under relevant acidic conditions.</title>
        <authorList>
            <person name="Zhang P."/>
            <person name="Badoni M."/>
            <person name="Ganzle M."/>
            <person name="Yang X."/>
        </authorList>
    </citation>
    <scope>NUCLEOTIDE SEQUENCE [LARGE SCALE GENOMIC DNA]</scope>
    <source>
        <strain evidence="4 5">B2</strain>
    </source>
</reference>
<feature type="signal peptide" evidence="2">
    <location>
        <begin position="1"/>
        <end position="25"/>
    </location>
</feature>
<protein>
    <recommendedName>
        <fullName evidence="3">WxL domain-containing protein</fullName>
    </recommendedName>
</protein>
<name>A0A7Z8D0H7_CARDV</name>
<gene>
    <name evidence="4" type="ORF">CKN69_04365</name>
</gene>
<evidence type="ECO:0000256" key="1">
    <source>
        <dbReference type="SAM" id="MobiDB-lite"/>
    </source>
</evidence>
<feature type="domain" description="WxL" evidence="3">
    <location>
        <begin position="27"/>
        <end position="235"/>
    </location>
</feature>
<dbReference type="InterPro" id="IPR027994">
    <property type="entry name" value="WxL_dom"/>
</dbReference>
<evidence type="ECO:0000313" key="5">
    <source>
        <dbReference type="Proteomes" id="UP000297938"/>
    </source>
</evidence>
<dbReference type="Proteomes" id="UP000297938">
    <property type="component" value="Unassembled WGS sequence"/>
</dbReference>
<dbReference type="RefSeq" id="WP_135025795.1">
    <property type="nucleotide sequence ID" value="NZ_CBCPJW010000004.1"/>
</dbReference>
<feature type="chain" id="PRO_5031519575" description="WxL domain-containing protein" evidence="2">
    <location>
        <begin position="26"/>
        <end position="236"/>
    </location>
</feature>
<evidence type="ECO:0000313" key="4">
    <source>
        <dbReference type="EMBL" id="TFJ28773.1"/>
    </source>
</evidence>
<dbReference type="Pfam" id="PF13731">
    <property type="entry name" value="WxL"/>
    <property type="match status" value="1"/>
</dbReference>
<organism evidence="4 5">
    <name type="scientific">Carnobacterium divergens</name>
    <name type="common">Lactobacillus divergens</name>
    <dbReference type="NCBI Taxonomy" id="2748"/>
    <lineage>
        <taxon>Bacteria</taxon>
        <taxon>Bacillati</taxon>
        <taxon>Bacillota</taxon>
        <taxon>Bacilli</taxon>
        <taxon>Lactobacillales</taxon>
        <taxon>Carnobacteriaceae</taxon>
        <taxon>Carnobacterium</taxon>
    </lineage>
</organism>
<dbReference type="AlphaFoldDB" id="A0A7Z8D0H7"/>
<sequence length="236" mass="25902">MKLKKSIVTALIITNVLFGGHLAFASDTSQSDVELEYTKKVGPTNPIHPTKPGEVELDPENPVTGNEGELTIDYISAIKFGKHQIANKDMVYQAELSSVVKDGQREDTPNHIQITDDRGSLAGWILKVKQDEALRFGQADLKNTILTFKNGVSKSDNTSSLIYTPKVNETNLTADGESQTIIEAKKNQGMGTWVSRFGVDNEEGKKSIELMVPWNVAKVEGSYHTSLIWELGNTPG</sequence>
<comment type="caution">
    <text evidence="4">The sequence shown here is derived from an EMBL/GenBank/DDBJ whole genome shotgun (WGS) entry which is preliminary data.</text>
</comment>